<dbReference type="EMBL" id="KV453848">
    <property type="protein sequence ID" value="ODV87535.1"/>
    <property type="molecule type" value="Genomic_DNA"/>
</dbReference>
<evidence type="ECO:0000313" key="3">
    <source>
        <dbReference type="Proteomes" id="UP000094801"/>
    </source>
</evidence>
<feature type="compositionally biased region" description="Low complexity" evidence="1">
    <location>
        <begin position="192"/>
        <end position="201"/>
    </location>
</feature>
<evidence type="ECO:0000313" key="2">
    <source>
        <dbReference type="EMBL" id="ODV87535.1"/>
    </source>
</evidence>
<feature type="region of interest" description="Disordered" evidence="1">
    <location>
        <begin position="175"/>
        <end position="205"/>
    </location>
</feature>
<name>A0A1E4T724_9ASCO</name>
<reference evidence="3" key="1">
    <citation type="submission" date="2016-04" db="EMBL/GenBank/DDBJ databases">
        <title>Comparative genomics of biotechnologically important yeasts.</title>
        <authorList>
            <consortium name="DOE Joint Genome Institute"/>
            <person name="Riley R."/>
            <person name="Haridas S."/>
            <person name="Wolfe K.H."/>
            <person name="Lopes M.R."/>
            <person name="Hittinger C.T."/>
            <person name="Goker M."/>
            <person name="Salamov A."/>
            <person name="Wisecaver J."/>
            <person name="Long T.M."/>
            <person name="Aerts A.L."/>
            <person name="Barry K."/>
            <person name="Choi C."/>
            <person name="Clum A."/>
            <person name="Coughlan A.Y."/>
            <person name="Deshpande S."/>
            <person name="Douglass A.P."/>
            <person name="Hanson S.J."/>
            <person name="Klenk H.-P."/>
            <person name="Labutti K."/>
            <person name="Lapidus A."/>
            <person name="Lindquist E."/>
            <person name="Lipzen A."/>
            <person name="Meier-Kolthoff J.P."/>
            <person name="Ohm R.A."/>
            <person name="Otillar R.P."/>
            <person name="Pangilinan J."/>
            <person name="Peng Y."/>
            <person name="Rokas A."/>
            <person name="Rosa C.A."/>
            <person name="Scheuner C."/>
            <person name="Sibirny A.A."/>
            <person name="Slot J.C."/>
            <person name="Stielow J.B."/>
            <person name="Sun H."/>
            <person name="Kurtzman C.P."/>
            <person name="Blackwell M."/>
            <person name="Grigoriev I.V."/>
            <person name="Jeffries T.W."/>
        </authorList>
    </citation>
    <scope>NUCLEOTIDE SEQUENCE [LARGE SCALE GENOMIC DNA]</scope>
    <source>
        <strain evidence="3">NRRL YB-2248</strain>
    </source>
</reference>
<keyword evidence="3" id="KW-1185">Reference proteome</keyword>
<dbReference type="AlphaFoldDB" id="A0A1E4T724"/>
<proteinExistence type="predicted"/>
<organism evidence="2 3">
    <name type="scientific">[Candida] arabinofermentans NRRL YB-2248</name>
    <dbReference type="NCBI Taxonomy" id="983967"/>
    <lineage>
        <taxon>Eukaryota</taxon>
        <taxon>Fungi</taxon>
        <taxon>Dikarya</taxon>
        <taxon>Ascomycota</taxon>
        <taxon>Saccharomycotina</taxon>
        <taxon>Pichiomycetes</taxon>
        <taxon>Pichiales</taxon>
        <taxon>Pichiaceae</taxon>
        <taxon>Ogataea</taxon>
        <taxon>Ogataea/Candida clade</taxon>
    </lineage>
</organism>
<sequence length="265" mass="29994">MTMNIDETITALKSVTRFPNNTINGSSSLIDDTYFDGQFDLEKTQKFLTSFEIYSDSVGCAVDRIKIANFGGRLTGDAFNWYTDIIKDKNLTYEELVDKFKKKYCSPERMLTSESDIVSRTYNMLNAGLQRVAPEKRALAVFLLCHYCGYEVFEKKKKISSYTVAIPTSPYYSRLQRGPASGSAPSKKKKQQQVQKNSVNSDPEVAGIRQKLAKVKAEIRTEAQLTPDGRLPPDNHLIILKDELLVDLTNRRTLLKKNTQSNPLI</sequence>
<evidence type="ECO:0000256" key="1">
    <source>
        <dbReference type="SAM" id="MobiDB-lite"/>
    </source>
</evidence>
<dbReference type="OrthoDB" id="1305902at2759"/>
<gene>
    <name evidence="2" type="ORF">CANARDRAFT_211017</name>
</gene>
<protein>
    <submittedName>
        <fullName evidence="2">Uncharacterized protein</fullName>
    </submittedName>
</protein>
<accession>A0A1E4T724</accession>
<dbReference type="Proteomes" id="UP000094801">
    <property type="component" value="Unassembled WGS sequence"/>
</dbReference>